<dbReference type="SUPFAM" id="SSF56059">
    <property type="entry name" value="Glutathione synthetase ATP-binding domain-like"/>
    <property type="match status" value="1"/>
</dbReference>
<sequence length="819" mass="95802">MTMFVHETGTIHRRQFMSLLRKFKIMHMRINGFYGGKARWWLNAKQYDEKYNQNYTEREKKWAYKHGFLPSVVERYGINDDNYEDFISLYDYCHIFPVNDIFRKWINDRVTTRDVLKPFAEYLPRQYFQLYKRDSDVQIIKLLDCPDEYEDTYEGILQLIQDKGKLSIAKTLGTNFITLAYENGQYAIDDEIVSDEELINKIIDSLGILVIMEYVECGQATKTIEPGNANYLKLIVYNKYGDNPKVGQAYLSINASKQYSNHEFFYAEGTTSMGNEEDLDSKSDMQAKDTEIDQDDDTIGRNFMENEVVLPLQGQPQKVTRRVFVPICLEDGTFDGGKQLQGNRIAEITTHPTTNAPLKGQIGNWNEILNLVEKIGKFIPQIEYMGIDAILTDDGIKMVDFAAHPSYPQVVGFNEEMTDYLKLKVNLTKKEAAKWANKKKNFKKKSNTFMWIRLTRFLCPPKMRPLIYKWWHITMWDDLFSRNGVSLKEKRWAYKHGFLSYRLEQYGITEDNYKDFISDYDYRYLRHINNKYRVWLEDKITVKYICSDYNQFFPQYYYHISVRNGQKRIIPLMDCPEGFGTDFEDIFRLVEKVGVLACKPQRGSQGEGFYKFSYHNGKYYLNHKESSKDEVYEILNNEESQYLITEYIQMHSSLKKIYDGAVNTLRIIVFKKDGKTPEIGNAYMRFGSSKTGAVDNMGAGGMFVQVDIETGRFHNGKIITENNILPCSHHPDTGELIEGILPNWDIVKQGVIDLSYAMPQLEYLGFDVAISEDGMKLPEINRAPGYPKIEKFTPLTNDYLLYKLEQKRKKYNVTHYTKK</sequence>
<keyword evidence="3" id="KW-1185">Reference proteome</keyword>
<dbReference type="InterPro" id="IPR039523">
    <property type="entry name" value="RimK-rel_E_lig_ATP-grasp"/>
</dbReference>
<dbReference type="Pfam" id="PF14397">
    <property type="entry name" value="ATPgrasp_ST"/>
    <property type="match status" value="1"/>
</dbReference>
<comment type="caution">
    <text evidence="2">The sequence shown here is derived from an EMBL/GenBank/DDBJ whole genome shotgun (WGS) entry which is preliminary data.</text>
</comment>
<organism evidence="2 3">
    <name type="scientific">Emergencia timonensis</name>
    <dbReference type="NCBI Taxonomy" id="1776384"/>
    <lineage>
        <taxon>Bacteria</taxon>
        <taxon>Bacillati</taxon>
        <taxon>Bacillota</taxon>
        <taxon>Clostridia</taxon>
        <taxon>Peptostreptococcales</taxon>
        <taxon>Anaerovoracaceae</taxon>
        <taxon>Emergencia</taxon>
    </lineage>
</organism>
<dbReference type="AlphaFoldDB" id="A0A415E4N7"/>
<evidence type="ECO:0000313" key="2">
    <source>
        <dbReference type="EMBL" id="RHJ88603.1"/>
    </source>
</evidence>
<evidence type="ECO:0000259" key="1">
    <source>
        <dbReference type="Pfam" id="PF14397"/>
    </source>
</evidence>
<dbReference type="Proteomes" id="UP000284841">
    <property type="component" value="Unassembled WGS sequence"/>
</dbReference>
<accession>A0A415E4N7</accession>
<dbReference type="STRING" id="1776384.GCA_900086585_04262"/>
<name>A0A415E4N7_9FIRM</name>
<reference evidence="2 3" key="1">
    <citation type="submission" date="2018-08" db="EMBL/GenBank/DDBJ databases">
        <title>A genome reference for cultivated species of the human gut microbiota.</title>
        <authorList>
            <person name="Zou Y."/>
            <person name="Xue W."/>
            <person name="Luo G."/>
        </authorList>
    </citation>
    <scope>NUCLEOTIDE SEQUENCE [LARGE SCALE GENOMIC DNA]</scope>
    <source>
        <strain evidence="2 3">AM07-24</strain>
    </source>
</reference>
<proteinExistence type="predicted"/>
<dbReference type="OrthoDB" id="2077809at2"/>
<dbReference type="EMBL" id="QRMS01000002">
    <property type="protein sequence ID" value="RHJ88603.1"/>
    <property type="molecule type" value="Genomic_DNA"/>
</dbReference>
<gene>
    <name evidence="2" type="ORF">DW099_09500</name>
</gene>
<evidence type="ECO:0000313" key="3">
    <source>
        <dbReference type="Proteomes" id="UP000284841"/>
    </source>
</evidence>
<feature type="domain" description="Alpha-L-glutamate ligase-related protein ATP-grasp" evidence="1">
    <location>
        <begin position="523"/>
        <end position="785"/>
    </location>
</feature>
<protein>
    <recommendedName>
        <fullName evidence="1">Alpha-L-glutamate ligase-related protein ATP-grasp domain-containing protein</fullName>
    </recommendedName>
</protein>